<gene>
    <name evidence="2" type="ORF">BS50DRAFT_587221</name>
</gene>
<protein>
    <submittedName>
        <fullName evidence="2">Uncharacterized protein</fullName>
    </submittedName>
</protein>
<dbReference type="OrthoDB" id="3770722at2759"/>
<organism evidence="2 3">
    <name type="scientific">Corynespora cassiicola Philippines</name>
    <dbReference type="NCBI Taxonomy" id="1448308"/>
    <lineage>
        <taxon>Eukaryota</taxon>
        <taxon>Fungi</taxon>
        <taxon>Dikarya</taxon>
        <taxon>Ascomycota</taxon>
        <taxon>Pezizomycotina</taxon>
        <taxon>Dothideomycetes</taxon>
        <taxon>Pleosporomycetidae</taxon>
        <taxon>Pleosporales</taxon>
        <taxon>Corynesporascaceae</taxon>
        <taxon>Corynespora</taxon>
    </lineage>
</organism>
<evidence type="ECO:0000313" key="3">
    <source>
        <dbReference type="Proteomes" id="UP000240883"/>
    </source>
</evidence>
<dbReference type="Proteomes" id="UP000240883">
    <property type="component" value="Unassembled WGS sequence"/>
</dbReference>
<feature type="compositionally biased region" description="Polar residues" evidence="1">
    <location>
        <begin position="24"/>
        <end position="45"/>
    </location>
</feature>
<evidence type="ECO:0000313" key="2">
    <source>
        <dbReference type="EMBL" id="PSN67996.1"/>
    </source>
</evidence>
<dbReference type="EMBL" id="KZ678134">
    <property type="protein sequence ID" value="PSN67996.1"/>
    <property type="molecule type" value="Genomic_DNA"/>
</dbReference>
<keyword evidence="3" id="KW-1185">Reference proteome</keyword>
<feature type="region of interest" description="Disordered" evidence="1">
    <location>
        <begin position="1"/>
        <end position="57"/>
    </location>
</feature>
<accession>A0A2T2NRU6</accession>
<evidence type="ECO:0000256" key="1">
    <source>
        <dbReference type="SAM" id="MobiDB-lite"/>
    </source>
</evidence>
<dbReference type="AlphaFoldDB" id="A0A2T2NRU6"/>
<sequence>MDPSFGDIAPDQPAPDHLAPSQPAPTQTNTGTRGTVSQIPETQQANEDKDKGKFKRTQPAVTLVPVLGPTAYKDAEDKTPKSMEYLAVQRDVLEYMDYKAADELTADEAATFVNKLAPPGKNPTVREVLRLCYYMREIGFSTYVQKGTKDSIMRFYVANPNYNSRSPKHDALYWQQDYRTQAVTRVGEPAVPLTNRGRRGAISEGALPADVEQVRQQSNLLGTSHRNTSSGSATDELAEALAVADLSAEAWADMALPNQTSAMNAFDTEVEAFFGRVPPPSPNEVQDFLNARLNPASAHQSNQGGGGGLSAANPRGANQNARQS</sequence>
<proteinExistence type="predicted"/>
<reference evidence="2 3" key="1">
    <citation type="journal article" date="2018" name="Front. Microbiol.">
        <title>Genome-Wide Analysis of Corynespora cassiicola Leaf Fall Disease Putative Effectors.</title>
        <authorList>
            <person name="Lopez D."/>
            <person name="Ribeiro S."/>
            <person name="Label P."/>
            <person name="Fumanal B."/>
            <person name="Venisse J.S."/>
            <person name="Kohler A."/>
            <person name="de Oliveira R.R."/>
            <person name="Labutti K."/>
            <person name="Lipzen A."/>
            <person name="Lail K."/>
            <person name="Bauer D."/>
            <person name="Ohm R.A."/>
            <person name="Barry K.W."/>
            <person name="Spatafora J."/>
            <person name="Grigoriev I.V."/>
            <person name="Martin F.M."/>
            <person name="Pujade-Renaud V."/>
        </authorList>
    </citation>
    <scope>NUCLEOTIDE SEQUENCE [LARGE SCALE GENOMIC DNA]</scope>
    <source>
        <strain evidence="2 3">Philippines</strain>
    </source>
</reference>
<name>A0A2T2NRU6_CORCC</name>
<feature type="region of interest" description="Disordered" evidence="1">
    <location>
        <begin position="275"/>
        <end position="324"/>
    </location>
</feature>